<dbReference type="RefSeq" id="WP_150063915.1">
    <property type="nucleotide sequence ID" value="NZ_JACHII010000027.1"/>
</dbReference>
<dbReference type="PROSITE" id="PS51257">
    <property type="entry name" value="PROKAR_LIPOPROTEIN"/>
    <property type="match status" value="1"/>
</dbReference>
<evidence type="ECO:0000313" key="3">
    <source>
        <dbReference type="EMBL" id="KAA5603903.1"/>
    </source>
</evidence>
<sequence>MTVESFKYPRRAMGRAVFAAAAASAVVALAGCVSTSDCDPNQANFFSAAACEGTGVAQDREDMTEQQARRAEARVAALREDLSRARADLRLRQQERRSLEQRASDLDREVLRLRGLLARAEQVEGVNQSRLNDLQTRLDTLQASTAATSSPSTREIERSEAEAEAILAETDALLGLTS</sequence>
<accession>A0A5M6I704</accession>
<organism evidence="3 4">
    <name type="scientific">Roseospira marina</name>
    <dbReference type="NCBI Taxonomy" id="140057"/>
    <lineage>
        <taxon>Bacteria</taxon>
        <taxon>Pseudomonadati</taxon>
        <taxon>Pseudomonadota</taxon>
        <taxon>Alphaproteobacteria</taxon>
        <taxon>Rhodospirillales</taxon>
        <taxon>Rhodospirillaceae</taxon>
        <taxon>Roseospira</taxon>
    </lineage>
</organism>
<dbReference type="Gene3D" id="1.10.287.1490">
    <property type="match status" value="1"/>
</dbReference>
<evidence type="ECO:0008006" key="5">
    <source>
        <dbReference type="Google" id="ProtNLM"/>
    </source>
</evidence>
<comment type="caution">
    <text evidence="3">The sequence shown here is derived from an EMBL/GenBank/DDBJ whole genome shotgun (WGS) entry which is preliminary data.</text>
</comment>
<dbReference type="AlphaFoldDB" id="A0A5M6I704"/>
<evidence type="ECO:0000256" key="1">
    <source>
        <dbReference type="SAM" id="Coils"/>
    </source>
</evidence>
<feature type="signal peptide" evidence="2">
    <location>
        <begin position="1"/>
        <end position="30"/>
    </location>
</feature>
<dbReference type="Proteomes" id="UP000324065">
    <property type="component" value="Unassembled WGS sequence"/>
</dbReference>
<feature type="coiled-coil region" evidence="1">
    <location>
        <begin position="61"/>
        <end position="116"/>
    </location>
</feature>
<keyword evidence="2" id="KW-0732">Signal</keyword>
<keyword evidence="1" id="KW-0175">Coiled coil</keyword>
<feature type="chain" id="PRO_5024336898" description="Lipoprotein" evidence="2">
    <location>
        <begin position="31"/>
        <end position="178"/>
    </location>
</feature>
<name>A0A5M6I704_9PROT</name>
<keyword evidence="4" id="KW-1185">Reference proteome</keyword>
<evidence type="ECO:0000313" key="4">
    <source>
        <dbReference type="Proteomes" id="UP000324065"/>
    </source>
</evidence>
<dbReference type="EMBL" id="VWPJ01000027">
    <property type="protein sequence ID" value="KAA5603903.1"/>
    <property type="molecule type" value="Genomic_DNA"/>
</dbReference>
<proteinExistence type="predicted"/>
<protein>
    <recommendedName>
        <fullName evidence="5">Lipoprotein</fullName>
    </recommendedName>
</protein>
<dbReference type="OrthoDB" id="7284094at2"/>
<evidence type="ECO:0000256" key="2">
    <source>
        <dbReference type="SAM" id="SignalP"/>
    </source>
</evidence>
<gene>
    <name evidence="3" type="ORF">F1188_18380</name>
</gene>
<reference evidence="3 4" key="1">
    <citation type="submission" date="2019-09" db="EMBL/GenBank/DDBJ databases">
        <title>Genome sequence of Roseospira marina, one of the more divergent members of the non-sulfur purple photosynthetic bacterial family, the Rhodospirillaceae.</title>
        <authorList>
            <person name="Meyer T."/>
            <person name="Kyndt J."/>
        </authorList>
    </citation>
    <scope>NUCLEOTIDE SEQUENCE [LARGE SCALE GENOMIC DNA]</scope>
    <source>
        <strain evidence="3 4">DSM 15113</strain>
    </source>
</reference>